<evidence type="ECO:0000313" key="3">
    <source>
        <dbReference type="EMBL" id="CAK5284594.1"/>
    </source>
</evidence>
<dbReference type="Proteomes" id="UP001295794">
    <property type="component" value="Unassembled WGS sequence"/>
</dbReference>
<accession>A0AAD2GYY1</accession>
<protein>
    <recommendedName>
        <fullName evidence="1">Reverse transcriptase Ty1/copia-type domain-containing protein</fullName>
    </recommendedName>
</protein>
<gene>
    <name evidence="3" type="ORF">MYCIT1_LOCUS37933</name>
    <name evidence="2" type="ORF">MYCIT1_LOCUS7165</name>
</gene>
<comment type="caution">
    <text evidence="2">The sequence shown here is derived from an EMBL/GenBank/DDBJ whole genome shotgun (WGS) entry which is preliminary data.</text>
</comment>
<dbReference type="EMBL" id="CAVNYO010000102">
    <property type="protein sequence ID" value="CAK5265852.1"/>
    <property type="molecule type" value="Genomic_DNA"/>
</dbReference>
<dbReference type="AlphaFoldDB" id="A0AAD2GYY1"/>
<dbReference type="EMBL" id="CAVNYO010000480">
    <property type="protein sequence ID" value="CAK5284594.1"/>
    <property type="molecule type" value="Genomic_DNA"/>
</dbReference>
<evidence type="ECO:0000313" key="2">
    <source>
        <dbReference type="EMBL" id="CAK5265852.1"/>
    </source>
</evidence>
<keyword evidence="4" id="KW-1185">Reference proteome</keyword>
<proteinExistence type="predicted"/>
<feature type="domain" description="Reverse transcriptase Ty1/copia-type" evidence="1">
    <location>
        <begin position="1"/>
        <end position="78"/>
    </location>
</feature>
<dbReference type="InterPro" id="IPR013103">
    <property type="entry name" value="RVT_2"/>
</dbReference>
<dbReference type="Pfam" id="PF07727">
    <property type="entry name" value="RVT_2"/>
    <property type="match status" value="1"/>
</dbReference>
<feature type="non-terminal residue" evidence="2">
    <location>
        <position position="1"/>
    </location>
</feature>
<sequence length="78" mass="8617">WNTTLNASFLKLGYTRLISDQCVYIRRGGSDISIIAVHVDDMTILASSDAHMASIESELSAEFSIKLLGEIRQLLGME</sequence>
<evidence type="ECO:0000313" key="4">
    <source>
        <dbReference type="Proteomes" id="UP001295794"/>
    </source>
</evidence>
<reference evidence="2" key="1">
    <citation type="submission" date="2023-11" db="EMBL/GenBank/DDBJ databases">
        <authorList>
            <person name="De Vega J J."/>
            <person name="De Vega J J."/>
        </authorList>
    </citation>
    <scope>NUCLEOTIDE SEQUENCE</scope>
</reference>
<organism evidence="2 4">
    <name type="scientific">Mycena citricolor</name>
    <dbReference type="NCBI Taxonomy" id="2018698"/>
    <lineage>
        <taxon>Eukaryota</taxon>
        <taxon>Fungi</taxon>
        <taxon>Dikarya</taxon>
        <taxon>Basidiomycota</taxon>
        <taxon>Agaricomycotina</taxon>
        <taxon>Agaricomycetes</taxon>
        <taxon>Agaricomycetidae</taxon>
        <taxon>Agaricales</taxon>
        <taxon>Marasmiineae</taxon>
        <taxon>Mycenaceae</taxon>
        <taxon>Mycena</taxon>
    </lineage>
</organism>
<feature type="non-terminal residue" evidence="2">
    <location>
        <position position="78"/>
    </location>
</feature>
<evidence type="ECO:0000259" key="1">
    <source>
        <dbReference type="Pfam" id="PF07727"/>
    </source>
</evidence>
<name>A0AAD2GYY1_9AGAR</name>